<evidence type="ECO:0000259" key="1">
    <source>
        <dbReference type="Pfam" id="PF01636"/>
    </source>
</evidence>
<dbReference type="Pfam" id="PF01636">
    <property type="entry name" value="APH"/>
    <property type="match status" value="1"/>
</dbReference>
<dbReference type="Proteomes" id="UP000654947">
    <property type="component" value="Unassembled WGS sequence"/>
</dbReference>
<dbReference type="EMBL" id="BMXL01000039">
    <property type="protein sequence ID" value="GHD36406.1"/>
    <property type="molecule type" value="Genomic_DNA"/>
</dbReference>
<proteinExistence type="predicted"/>
<evidence type="ECO:0000313" key="3">
    <source>
        <dbReference type="Proteomes" id="UP000654947"/>
    </source>
</evidence>
<keyword evidence="3" id="KW-1185">Reference proteome</keyword>
<sequence length="264" mass="29563">MVARIPTVLPPSTSLHELAQRQQHELDAAQWLHEQGTPVIAPTPLLPREPFHRDGFCFTFWQYAPEDHEAEPDYTANTEHIPALHRALRDYPGDLPFLSAADPHSMTAELTRLQQHPDLIAPADLDRAQREWQLLEPLVRSRAAFEKAFPHAPLQPVHGDSPPANIFPSTHGPLYSDFELTCLGPIEWDLAGLPDELVNAYDRSARNQGLRELDRNVLDFVNAVGRLRTVATLALVPQLPELGDYLTPSVQQWKQGPFAGGLDL</sequence>
<accession>A0A919CM67</accession>
<dbReference type="InterPro" id="IPR002575">
    <property type="entry name" value="Aminoglycoside_PTrfase"/>
</dbReference>
<reference evidence="2 3" key="1">
    <citation type="journal article" date="2014" name="Int. J. Syst. Evol. Microbiol.">
        <title>Complete genome sequence of Corynebacterium casei LMG S-19264T (=DSM 44701T), isolated from a smear-ripened cheese.</title>
        <authorList>
            <consortium name="US DOE Joint Genome Institute (JGI-PGF)"/>
            <person name="Walter F."/>
            <person name="Albersmeier A."/>
            <person name="Kalinowski J."/>
            <person name="Ruckert C."/>
        </authorList>
    </citation>
    <scope>NUCLEOTIDE SEQUENCE [LARGE SCALE GENOMIC DNA]</scope>
    <source>
        <strain evidence="2 3">KCTC 19473</strain>
    </source>
</reference>
<name>A0A919CM67_9ACTN</name>
<gene>
    <name evidence="2" type="ORF">GCM10007147_43750</name>
</gene>
<evidence type="ECO:0000313" key="2">
    <source>
        <dbReference type="EMBL" id="GHD36406.1"/>
    </source>
</evidence>
<dbReference type="InterPro" id="IPR011009">
    <property type="entry name" value="Kinase-like_dom_sf"/>
</dbReference>
<dbReference type="AlphaFoldDB" id="A0A919CM67"/>
<feature type="domain" description="Aminoglycoside phosphotransferase" evidence="1">
    <location>
        <begin position="17"/>
        <end position="212"/>
    </location>
</feature>
<protein>
    <recommendedName>
        <fullName evidence="1">Aminoglycoside phosphotransferase domain-containing protein</fullName>
    </recommendedName>
</protein>
<organism evidence="2 3">
    <name type="scientific">Nocardiopsis kunsanensis</name>
    <dbReference type="NCBI Taxonomy" id="141693"/>
    <lineage>
        <taxon>Bacteria</taxon>
        <taxon>Bacillati</taxon>
        <taxon>Actinomycetota</taxon>
        <taxon>Actinomycetes</taxon>
        <taxon>Streptosporangiales</taxon>
        <taxon>Nocardiopsidaceae</taxon>
        <taxon>Nocardiopsis</taxon>
    </lineage>
</organism>
<dbReference type="SUPFAM" id="SSF56112">
    <property type="entry name" value="Protein kinase-like (PK-like)"/>
    <property type="match status" value="1"/>
</dbReference>
<comment type="caution">
    <text evidence="2">The sequence shown here is derived from an EMBL/GenBank/DDBJ whole genome shotgun (WGS) entry which is preliminary data.</text>
</comment>